<dbReference type="SMART" id="SM00354">
    <property type="entry name" value="HTH_LACI"/>
    <property type="match status" value="1"/>
</dbReference>
<evidence type="ECO:0000256" key="1">
    <source>
        <dbReference type="ARBA" id="ARBA00023015"/>
    </source>
</evidence>
<dbReference type="InterPro" id="IPR010982">
    <property type="entry name" value="Lambda_DNA-bd_dom_sf"/>
</dbReference>
<dbReference type="CDD" id="cd01544">
    <property type="entry name" value="PBP1_GalR"/>
    <property type="match status" value="1"/>
</dbReference>
<keyword evidence="1" id="KW-0805">Transcription regulation</keyword>
<dbReference type="SUPFAM" id="SSF53822">
    <property type="entry name" value="Periplasmic binding protein-like I"/>
    <property type="match status" value="1"/>
</dbReference>
<dbReference type="RefSeq" id="WP_206967455.1">
    <property type="nucleotide sequence ID" value="NZ_JAFLVX010000026.1"/>
</dbReference>
<dbReference type="PANTHER" id="PTHR30146">
    <property type="entry name" value="LACI-RELATED TRANSCRIPTIONAL REPRESSOR"/>
    <property type="match status" value="1"/>
</dbReference>
<keyword evidence="2 5" id="KW-0238">DNA-binding</keyword>
<dbReference type="EMBL" id="JAFLVX010000026">
    <property type="protein sequence ID" value="MBO0477459.1"/>
    <property type="molecule type" value="Genomic_DNA"/>
</dbReference>
<keyword evidence="6" id="KW-1185">Reference proteome</keyword>
<protein>
    <submittedName>
        <fullName evidence="5">LacI family DNA-binding transcriptional regulator</fullName>
    </submittedName>
</protein>
<evidence type="ECO:0000256" key="2">
    <source>
        <dbReference type="ARBA" id="ARBA00023125"/>
    </source>
</evidence>
<dbReference type="PROSITE" id="PS00356">
    <property type="entry name" value="HTH_LACI_1"/>
    <property type="match status" value="1"/>
</dbReference>
<dbReference type="InterPro" id="IPR028082">
    <property type="entry name" value="Peripla_BP_I"/>
</dbReference>
<organism evidence="5 6">
    <name type="scientific">Candidatus Vagococcus giribetii</name>
    <dbReference type="NCBI Taxonomy" id="2230876"/>
    <lineage>
        <taxon>Bacteria</taxon>
        <taxon>Bacillati</taxon>
        <taxon>Bacillota</taxon>
        <taxon>Bacilli</taxon>
        <taxon>Lactobacillales</taxon>
        <taxon>Enterococcaceae</taxon>
        <taxon>Vagococcus</taxon>
    </lineage>
</organism>
<dbReference type="PROSITE" id="PS50932">
    <property type="entry name" value="HTH_LACI_2"/>
    <property type="match status" value="1"/>
</dbReference>
<reference evidence="5 6" key="1">
    <citation type="submission" date="2021-03" db="EMBL/GenBank/DDBJ databases">
        <title>Enterococcal diversity collection.</title>
        <authorList>
            <person name="Gilmore M.S."/>
            <person name="Schwartzman J."/>
            <person name="Van Tyne D."/>
            <person name="Martin M."/>
            <person name="Earl A.M."/>
            <person name="Manson A.L."/>
            <person name="Straub T."/>
            <person name="Salamzade R."/>
            <person name="Saavedra J."/>
            <person name="Lebreton F."/>
            <person name="Prichula J."/>
            <person name="Schaufler K."/>
            <person name="Gaca A."/>
            <person name="Sgardioli B."/>
            <person name="Wagenaar J."/>
            <person name="Strong T."/>
        </authorList>
    </citation>
    <scope>NUCLEOTIDE SEQUENCE [LARGE SCALE GENOMIC DNA]</scope>
    <source>
        <strain evidence="5 6">DIV0080</strain>
    </source>
</reference>
<dbReference type="SUPFAM" id="SSF47413">
    <property type="entry name" value="lambda repressor-like DNA-binding domains"/>
    <property type="match status" value="1"/>
</dbReference>
<evidence type="ECO:0000313" key="5">
    <source>
        <dbReference type="EMBL" id="MBO0477459.1"/>
    </source>
</evidence>
<dbReference type="Gene3D" id="1.10.260.40">
    <property type="entry name" value="lambda repressor-like DNA-binding domains"/>
    <property type="match status" value="1"/>
</dbReference>
<dbReference type="Gene3D" id="3.40.50.2300">
    <property type="match status" value="2"/>
</dbReference>
<dbReference type="InterPro" id="IPR046335">
    <property type="entry name" value="LacI/GalR-like_sensor"/>
</dbReference>
<name>A0ABS3HUM6_9ENTE</name>
<sequence length="328" mass="37225">MATIKDIADKVGVSSAAVSRVLNQDKSLSINEETRQRIFDTAEEMNYTKHHKKRVSQQKTFKLIQWHNEQEELEDLYYLAIRLGIEKRAEELGIILIKEELGESSSEEIDGVIALGKFDETEIEQLGTMSPSLLFVDYDASLFGYSSIVVDFRQAMKQVAMLFLEENYDSIGIMSGIEYTKSLEKQILDQRLEYLTYELATLADKRMTCQLESPFTVDDSYQVMSTYLERTQPEERPSVFFASNDAIAVGAMRAIVEAGIRIPQEMAIVGFNDVSVAKYVMPPLTTVKVYTEQMGRLAVDTLNTLLEDKPDVPIKIEVATTLEKRKSH</sequence>
<proteinExistence type="predicted"/>
<dbReference type="Pfam" id="PF13377">
    <property type="entry name" value="Peripla_BP_3"/>
    <property type="match status" value="1"/>
</dbReference>
<dbReference type="CDD" id="cd01392">
    <property type="entry name" value="HTH_LacI"/>
    <property type="match status" value="1"/>
</dbReference>
<dbReference type="PANTHER" id="PTHR30146:SF149">
    <property type="entry name" value="HTH-TYPE TRANSCRIPTIONAL REGULATOR EBGR"/>
    <property type="match status" value="1"/>
</dbReference>
<dbReference type="Proteomes" id="UP000664857">
    <property type="component" value="Unassembled WGS sequence"/>
</dbReference>
<comment type="caution">
    <text evidence="5">The sequence shown here is derived from an EMBL/GenBank/DDBJ whole genome shotgun (WGS) entry which is preliminary data.</text>
</comment>
<gene>
    <name evidence="5" type="ORF">DOK76_10270</name>
</gene>
<feature type="domain" description="HTH lacI-type" evidence="4">
    <location>
        <begin position="2"/>
        <end position="58"/>
    </location>
</feature>
<dbReference type="Pfam" id="PF00356">
    <property type="entry name" value="LacI"/>
    <property type="match status" value="1"/>
</dbReference>
<evidence type="ECO:0000259" key="4">
    <source>
        <dbReference type="PROSITE" id="PS50932"/>
    </source>
</evidence>
<dbReference type="InterPro" id="IPR000843">
    <property type="entry name" value="HTH_LacI"/>
</dbReference>
<keyword evidence="3" id="KW-0804">Transcription</keyword>
<dbReference type="GO" id="GO:0003677">
    <property type="term" value="F:DNA binding"/>
    <property type="evidence" value="ECO:0007669"/>
    <property type="project" value="UniProtKB-KW"/>
</dbReference>
<evidence type="ECO:0000313" key="6">
    <source>
        <dbReference type="Proteomes" id="UP000664857"/>
    </source>
</evidence>
<accession>A0ABS3HUM6</accession>
<evidence type="ECO:0000256" key="3">
    <source>
        <dbReference type="ARBA" id="ARBA00023163"/>
    </source>
</evidence>